<gene>
    <name evidence="1" type="ORF">METZ01_LOCUS77072</name>
</gene>
<reference evidence="1" key="1">
    <citation type="submission" date="2018-05" db="EMBL/GenBank/DDBJ databases">
        <authorList>
            <person name="Lanie J.A."/>
            <person name="Ng W.-L."/>
            <person name="Kazmierczak K.M."/>
            <person name="Andrzejewski T.M."/>
            <person name="Davidsen T.M."/>
            <person name="Wayne K.J."/>
            <person name="Tettelin H."/>
            <person name="Glass J.I."/>
            <person name="Rusch D."/>
            <person name="Podicherti R."/>
            <person name="Tsui H.-C.T."/>
            <person name="Winkler M.E."/>
        </authorList>
    </citation>
    <scope>NUCLEOTIDE SEQUENCE</scope>
</reference>
<sequence length="199" mass="21418">MGFPLAVGLVVVLGSLLVLWARSDREATSAPRVGDHWHSAYDVYVCDDFRSKIVVETDPNGIHTHSDGLIHIHPFNKLASGQDATMGQFFNAFGGRIDDDSVVLDTGEALLAGADCNGQPAVVKVARFDADDMERDPEVLTEDLANVRFLKDREAFTIALVPADVEPPAPRPERLTFLDVVNPRALTSDPSAPAPTTGG</sequence>
<proteinExistence type="predicted"/>
<name>A0A381U9H5_9ZZZZ</name>
<evidence type="ECO:0000313" key="1">
    <source>
        <dbReference type="EMBL" id="SVA24218.1"/>
    </source>
</evidence>
<protein>
    <submittedName>
        <fullName evidence="1">Uncharacterized protein</fullName>
    </submittedName>
</protein>
<dbReference type="EMBL" id="UINC01005894">
    <property type="protein sequence ID" value="SVA24218.1"/>
    <property type="molecule type" value="Genomic_DNA"/>
</dbReference>
<organism evidence="1">
    <name type="scientific">marine metagenome</name>
    <dbReference type="NCBI Taxonomy" id="408172"/>
    <lineage>
        <taxon>unclassified sequences</taxon>
        <taxon>metagenomes</taxon>
        <taxon>ecological metagenomes</taxon>
    </lineage>
</organism>
<dbReference type="AlphaFoldDB" id="A0A381U9H5"/>
<accession>A0A381U9H5</accession>